<feature type="compositionally biased region" description="Acidic residues" evidence="1">
    <location>
        <begin position="413"/>
        <end position="425"/>
    </location>
</feature>
<reference evidence="2" key="1">
    <citation type="journal article" date="2020" name="Stud. Mycol.">
        <title>101 Dothideomycetes genomes: a test case for predicting lifestyles and emergence of pathogens.</title>
        <authorList>
            <person name="Haridas S."/>
            <person name="Albert R."/>
            <person name="Binder M."/>
            <person name="Bloem J."/>
            <person name="Labutti K."/>
            <person name="Salamov A."/>
            <person name="Andreopoulos B."/>
            <person name="Baker S."/>
            <person name="Barry K."/>
            <person name="Bills G."/>
            <person name="Bluhm B."/>
            <person name="Cannon C."/>
            <person name="Castanera R."/>
            <person name="Culley D."/>
            <person name="Daum C."/>
            <person name="Ezra D."/>
            <person name="Gonzalez J."/>
            <person name="Henrissat B."/>
            <person name="Kuo A."/>
            <person name="Liang C."/>
            <person name="Lipzen A."/>
            <person name="Lutzoni F."/>
            <person name="Magnuson J."/>
            <person name="Mondo S."/>
            <person name="Nolan M."/>
            <person name="Ohm R."/>
            <person name="Pangilinan J."/>
            <person name="Park H.-J."/>
            <person name="Ramirez L."/>
            <person name="Alfaro M."/>
            <person name="Sun H."/>
            <person name="Tritt A."/>
            <person name="Yoshinaga Y."/>
            <person name="Zwiers L.-H."/>
            <person name="Turgeon B."/>
            <person name="Goodwin S."/>
            <person name="Spatafora J."/>
            <person name="Crous P."/>
            <person name="Grigoriev I."/>
        </authorList>
    </citation>
    <scope>NUCLEOTIDE SEQUENCE</scope>
    <source>
        <strain evidence="2">CBS 379.55</strain>
    </source>
</reference>
<dbReference type="Proteomes" id="UP000800097">
    <property type="component" value="Unassembled WGS sequence"/>
</dbReference>
<feature type="compositionally biased region" description="Basic and acidic residues" evidence="1">
    <location>
        <begin position="357"/>
        <end position="381"/>
    </location>
</feature>
<dbReference type="RefSeq" id="XP_033652744.1">
    <property type="nucleotide sequence ID" value="XM_033798629.1"/>
</dbReference>
<dbReference type="OrthoDB" id="2351940at2759"/>
<gene>
    <name evidence="2" type="ORF">EI97DRAFT_434442</name>
</gene>
<evidence type="ECO:0000313" key="3">
    <source>
        <dbReference type="Proteomes" id="UP000800097"/>
    </source>
</evidence>
<sequence>MPTVPTDSTAPSPPRRRFTYFDGNFDYPPAPTSAVRTPRTGRLDTGSEAEATGHTEAQTAVAFSEENQMPPPRTATTRSRFPPSYAAESDGQDREEPVDDLPALQPPGDVQPRNMTRFSRYLHRSRARLQAERSADVDMDAADLLDTLSDMPLPPGGRRRSLWDVGPSSSGAGRRSPWDEPHVPSRTAKRRRLEHGTHQVSPWDGFRYGYRGQVVPGRLKMEIVSCDGGEYQKSTPYGLYPIQNVLKNDKSVYCSERSSCNLLLKHIGEAPFSLEKVVIRAPDRGFTAPVQEGLVFVAMSSDDILSGTSSYEIEYSSPSPAPSESQSSSRPSTGEQLLSLTEAMADPYILEQSQARNGDDAPTDRTRERGRVEDHPHHLVDFGDSGDDVDEDSYNGIAAVSAPTPPPFTITTESEEESDENEETTEANVMADRLRRETRWRLESDDEEEDHHPPRRFAWTPGDYGFRRGHWRRERECEQPIRARQRLTPSRIEPKEPPSNDKPLITPHAKFFIAKHKSKITIKFHPAVSGRFVLLKFWSPTHDGNIDIESVQFYGYSGPRFFPAVQMR</sequence>
<feature type="region of interest" description="Disordered" evidence="1">
    <location>
        <begin position="1"/>
        <end position="116"/>
    </location>
</feature>
<feature type="compositionally biased region" description="Polar residues" evidence="1">
    <location>
        <begin position="1"/>
        <end position="10"/>
    </location>
</feature>
<feature type="region of interest" description="Disordered" evidence="1">
    <location>
        <begin position="311"/>
        <end position="335"/>
    </location>
</feature>
<feature type="region of interest" description="Disordered" evidence="1">
    <location>
        <begin position="350"/>
        <end position="432"/>
    </location>
</feature>
<evidence type="ECO:0000313" key="2">
    <source>
        <dbReference type="EMBL" id="KAF2275205.1"/>
    </source>
</evidence>
<protein>
    <submittedName>
        <fullName evidence="2">Uncharacterized protein</fullName>
    </submittedName>
</protein>
<keyword evidence="3" id="KW-1185">Reference proteome</keyword>
<feature type="compositionally biased region" description="Low complexity" evidence="1">
    <location>
        <begin position="166"/>
        <end position="175"/>
    </location>
</feature>
<accession>A0A6A6JG09</accession>
<organism evidence="2 3">
    <name type="scientific">Westerdykella ornata</name>
    <dbReference type="NCBI Taxonomy" id="318751"/>
    <lineage>
        <taxon>Eukaryota</taxon>
        <taxon>Fungi</taxon>
        <taxon>Dikarya</taxon>
        <taxon>Ascomycota</taxon>
        <taxon>Pezizomycotina</taxon>
        <taxon>Dothideomycetes</taxon>
        <taxon>Pleosporomycetidae</taxon>
        <taxon>Pleosporales</taxon>
        <taxon>Sporormiaceae</taxon>
        <taxon>Westerdykella</taxon>
    </lineage>
</organism>
<dbReference type="GeneID" id="54551804"/>
<evidence type="ECO:0000256" key="1">
    <source>
        <dbReference type="SAM" id="MobiDB-lite"/>
    </source>
</evidence>
<dbReference type="EMBL" id="ML986498">
    <property type="protein sequence ID" value="KAF2275205.1"/>
    <property type="molecule type" value="Genomic_DNA"/>
</dbReference>
<feature type="compositionally biased region" description="Low complexity" evidence="1">
    <location>
        <begin position="311"/>
        <end position="332"/>
    </location>
</feature>
<feature type="region of interest" description="Disordered" evidence="1">
    <location>
        <begin position="147"/>
        <end position="196"/>
    </location>
</feature>
<feature type="compositionally biased region" description="Acidic residues" evidence="1">
    <location>
        <begin position="384"/>
        <end position="393"/>
    </location>
</feature>
<name>A0A6A6JG09_WESOR</name>
<proteinExistence type="predicted"/>
<dbReference type="AlphaFoldDB" id="A0A6A6JG09"/>